<gene>
    <name evidence="1" type="ORF">CDAR_112641</name>
</gene>
<dbReference type="AlphaFoldDB" id="A0AAV4Q2C2"/>
<protein>
    <submittedName>
        <fullName evidence="1">Uncharacterized protein</fullName>
    </submittedName>
</protein>
<keyword evidence="2" id="KW-1185">Reference proteome</keyword>
<evidence type="ECO:0000313" key="1">
    <source>
        <dbReference type="EMBL" id="GIY02276.1"/>
    </source>
</evidence>
<dbReference type="EMBL" id="BPLQ01003666">
    <property type="protein sequence ID" value="GIY02276.1"/>
    <property type="molecule type" value="Genomic_DNA"/>
</dbReference>
<comment type="caution">
    <text evidence="1">The sequence shown here is derived from an EMBL/GenBank/DDBJ whole genome shotgun (WGS) entry which is preliminary data.</text>
</comment>
<sequence length="123" mass="14287">MYGRQESKTDASLMKGGRRPCYLLFFVLLSGADEIGSQDADGIYTRTQSRTKRRRKELNHGAIENAQSMCHATQLFNRRFPRNQKAIVRHLIRNFDSFPSFVNGLILFFYSLKIESLFFSRSI</sequence>
<evidence type="ECO:0000313" key="2">
    <source>
        <dbReference type="Proteomes" id="UP001054837"/>
    </source>
</evidence>
<organism evidence="1 2">
    <name type="scientific">Caerostris darwini</name>
    <dbReference type="NCBI Taxonomy" id="1538125"/>
    <lineage>
        <taxon>Eukaryota</taxon>
        <taxon>Metazoa</taxon>
        <taxon>Ecdysozoa</taxon>
        <taxon>Arthropoda</taxon>
        <taxon>Chelicerata</taxon>
        <taxon>Arachnida</taxon>
        <taxon>Araneae</taxon>
        <taxon>Araneomorphae</taxon>
        <taxon>Entelegynae</taxon>
        <taxon>Araneoidea</taxon>
        <taxon>Araneidae</taxon>
        <taxon>Caerostris</taxon>
    </lineage>
</organism>
<dbReference type="Proteomes" id="UP001054837">
    <property type="component" value="Unassembled WGS sequence"/>
</dbReference>
<accession>A0AAV4Q2C2</accession>
<proteinExistence type="predicted"/>
<name>A0AAV4Q2C2_9ARAC</name>
<reference evidence="1 2" key="1">
    <citation type="submission" date="2021-06" db="EMBL/GenBank/DDBJ databases">
        <title>Caerostris darwini draft genome.</title>
        <authorList>
            <person name="Kono N."/>
            <person name="Arakawa K."/>
        </authorList>
    </citation>
    <scope>NUCLEOTIDE SEQUENCE [LARGE SCALE GENOMIC DNA]</scope>
</reference>